<dbReference type="GO" id="GO:0005737">
    <property type="term" value="C:cytoplasm"/>
    <property type="evidence" value="ECO:0007669"/>
    <property type="project" value="TreeGrafter"/>
</dbReference>
<dbReference type="GO" id="GO:0008033">
    <property type="term" value="P:tRNA processing"/>
    <property type="evidence" value="ECO:0007669"/>
    <property type="project" value="UniProtKB-KW"/>
</dbReference>
<gene>
    <name evidence="5" type="ORF">BIGN1055_LOCUS744</name>
</gene>
<reference evidence="5" key="1">
    <citation type="submission" date="2021-01" db="EMBL/GenBank/DDBJ databases">
        <authorList>
            <person name="Corre E."/>
            <person name="Pelletier E."/>
            <person name="Niang G."/>
            <person name="Scheremetjew M."/>
            <person name="Finn R."/>
            <person name="Kale V."/>
            <person name="Holt S."/>
            <person name="Cochrane G."/>
            <person name="Meng A."/>
            <person name="Brown T."/>
            <person name="Cohen L."/>
        </authorList>
    </citation>
    <scope>NUCLEOTIDE SEQUENCE</scope>
    <source>
        <strain evidence="5">CCMP1258.1</strain>
    </source>
</reference>
<dbReference type="GO" id="GO:0052717">
    <property type="term" value="F:tRNA-specific adenosine-34 deaminase activity"/>
    <property type="evidence" value="ECO:0007669"/>
    <property type="project" value="TreeGrafter"/>
</dbReference>
<dbReference type="PANTHER" id="PTHR11079:SF156">
    <property type="entry name" value="INACTIVE TRNA-SPECIFIC ADENOSINE DEAMINASE-LIKE PROTEIN 3-RELATED"/>
    <property type="match status" value="1"/>
</dbReference>
<feature type="compositionally biased region" description="Basic and acidic residues" evidence="3">
    <location>
        <begin position="1"/>
        <end position="10"/>
    </location>
</feature>
<dbReference type="GO" id="GO:0005634">
    <property type="term" value="C:nucleus"/>
    <property type="evidence" value="ECO:0007669"/>
    <property type="project" value="TreeGrafter"/>
</dbReference>
<evidence type="ECO:0000313" key="5">
    <source>
        <dbReference type="EMBL" id="CAD9578977.1"/>
    </source>
</evidence>
<evidence type="ECO:0000256" key="1">
    <source>
        <dbReference type="ARBA" id="ARBA00022694"/>
    </source>
</evidence>
<keyword evidence="1" id="KW-0819">tRNA processing</keyword>
<comment type="similarity">
    <text evidence="2">Belongs to the cytidine and deoxycytidylate deaminase family. ADAT3 subfamily.</text>
</comment>
<feature type="region of interest" description="Disordered" evidence="3">
    <location>
        <begin position="1"/>
        <end position="20"/>
    </location>
</feature>
<sequence>MEADAKEKRALSATSSSSSDFSVEQVLPLEGKREGFSLVAFRAAIIEPRSASTLLKKVSEVLPIPNFRHLKRIRKKTTATQDDKKKATMLMLLLCPEDDFNLLDGDLRSELQKLTPTQESVRVPSHPPETDEEYRAYGKHWPISSRPRPAQKKEFSEDEKKIMISHMREAISVGRLGASKNGGQLPIGCVIVDPKSNRVVAKAYDRRRRRTEITSGEASCGHPLHHATMNCISAVAEYDRAKWPPNEQRKRRRDDGSGVEDALSSKPYLCTGYDMYVTHEPCVMCSMAALHSRIGRVFWAVENTYDEETGLGGTYMLHCDKRLNHRFEVFKGLLANEVKEDPQSFHVLAKDRDEVR</sequence>
<dbReference type="AlphaFoldDB" id="A0A7S2KKU2"/>
<proteinExistence type="inferred from homology"/>
<dbReference type="EMBL" id="HBHA01001164">
    <property type="protein sequence ID" value="CAD9578977.1"/>
    <property type="molecule type" value="Transcribed_RNA"/>
</dbReference>
<evidence type="ECO:0000256" key="2">
    <source>
        <dbReference type="ARBA" id="ARBA00038160"/>
    </source>
</evidence>
<accession>A0A7S2KKU2</accession>
<dbReference type="InterPro" id="IPR002125">
    <property type="entry name" value="CMP_dCMP_dom"/>
</dbReference>
<dbReference type="InterPro" id="IPR016193">
    <property type="entry name" value="Cytidine_deaminase-like"/>
</dbReference>
<protein>
    <recommendedName>
        <fullName evidence="4">CMP/dCMP-type deaminase domain-containing protein</fullName>
    </recommendedName>
</protein>
<dbReference type="Pfam" id="PF00383">
    <property type="entry name" value="dCMP_cyt_deam_1"/>
    <property type="match status" value="1"/>
</dbReference>
<name>A0A7S2KKU2_BIGNA</name>
<evidence type="ECO:0000259" key="4">
    <source>
        <dbReference type="PROSITE" id="PS51747"/>
    </source>
</evidence>
<evidence type="ECO:0000256" key="3">
    <source>
        <dbReference type="SAM" id="MobiDB-lite"/>
    </source>
</evidence>
<dbReference type="CDD" id="cd01285">
    <property type="entry name" value="nucleoside_deaminase"/>
    <property type="match status" value="1"/>
</dbReference>
<dbReference type="PANTHER" id="PTHR11079">
    <property type="entry name" value="CYTOSINE DEAMINASE FAMILY MEMBER"/>
    <property type="match status" value="1"/>
</dbReference>
<dbReference type="PROSITE" id="PS51747">
    <property type="entry name" value="CYT_DCMP_DEAMINASES_2"/>
    <property type="match status" value="1"/>
</dbReference>
<dbReference type="SUPFAM" id="SSF53927">
    <property type="entry name" value="Cytidine deaminase-like"/>
    <property type="match status" value="1"/>
</dbReference>
<feature type="region of interest" description="Disordered" evidence="3">
    <location>
        <begin position="242"/>
        <end position="262"/>
    </location>
</feature>
<dbReference type="Gene3D" id="3.40.140.10">
    <property type="entry name" value="Cytidine Deaminase, domain 2"/>
    <property type="match status" value="1"/>
</dbReference>
<organism evidence="5">
    <name type="scientific">Bigelowiella natans</name>
    <name type="common">Pedinomonas minutissima</name>
    <name type="synonym">Chlorarachnion sp. (strain CCMP621)</name>
    <dbReference type="NCBI Taxonomy" id="227086"/>
    <lineage>
        <taxon>Eukaryota</taxon>
        <taxon>Sar</taxon>
        <taxon>Rhizaria</taxon>
        <taxon>Cercozoa</taxon>
        <taxon>Chlorarachniophyceae</taxon>
        <taxon>Bigelowiella</taxon>
    </lineage>
</organism>
<feature type="domain" description="CMP/dCMP-type deaminase" evidence="4">
    <location>
        <begin position="161"/>
        <end position="330"/>
    </location>
</feature>